<proteinExistence type="predicted"/>
<accession>A0ABM1BUE9</accession>
<dbReference type="RefSeq" id="XP_013788860.1">
    <property type="nucleotide sequence ID" value="XM_013933406.2"/>
</dbReference>
<protein>
    <submittedName>
        <fullName evidence="2">Uncharacterized protein LOC106472750</fullName>
    </submittedName>
</protein>
<evidence type="ECO:0000313" key="1">
    <source>
        <dbReference type="Proteomes" id="UP000694941"/>
    </source>
</evidence>
<evidence type="ECO:0000313" key="2">
    <source>
        <dbReference type="RefSeq" id="XP_013788860.1"/>
    </source>
</evidence>
<reference evidence="2" key="1">
    <citation type="submission" date="2025-08" db="UniProtKB">
        <authorList>
            <consortium name="RefSeq"/>
        </authorList>
    </citation>
    <scope>IDENTIFICATION</scope>
    <source>
        <tissue evidence="2">Muscle</tissue>
    </source>
</reference>
<organism evidence="1 2">
    <name type="scientific">Limulus polyphemus</name>
    <name type="common">Atlantic horseshoe crab</name>
    <dbReference type="NCBI Taxonomy" id="6850"/>
    <lineage>
        <taxon>Eukaryota</taxon>
        <taxon>Metazoa</taxon>
        <taxon>Ecdysozoa</taxon>
        <taxon>Arthropoda</taxon>
        <taxon>Chelicerata</taxon>
        <taxon>Merostomata</taxon>
        <taxon>Xiphosura</taxon>
        <taxon>Limulidae</taxon>
        <taxon>Limulus</taxon>
    </lineage>
</organism>
<keyword evidence="1" id="KW-1185">Reference proteome</keyword>
<name>A0ABM1BUE9_LIMPO</name>
<dbReference type="Proteomes" id="UP000694941">
    <property type="component" value="Unplaced"/>
</dbReference>
<sequence>MAKLAPHQERDIEHPEATDLYVYGVNHETNKIVETEDLLKAFSDNSQAINAYLDNFKIRRIQEVSVQEKISQMGTTEIAIIALSSVIFLGRRPGNSPSVLFLSETETEETSNFVGTTKDVQYKKSLNGEGSRKSLR</sequence>
<dbReference type="GeneID" id="106472750"/>
<gene>
    <name evidence="2" type="primary">LOC106472750</name>
</gene>